<dbReference type="PANTHER" id="PTHR43135:SF3">
    <property type="entry name" value="ALPHA-D-RIBOSE 1-METHYLPHOSPHONATE 5-TRIPHOSPHATE DIPHOSPHATASE"/>
    <property type="match status" value="1"/>
</dbReference>
<keyword evidence="2" id="KW-0812">Transmembrane</keyword>
<dbReference type="PANTHER" id="PTHR43135">
    <property type="entry name" value="ALPHA-D-RIBOSE 1-METHYLPHOSPHONATE 5-TRIPHOSPHATE DIPHOSPHATASE"/>
    <property type="match status" value="1"/>
</dbReference>
<accession>A0A2A4X560</accession>
<dbReference type="InterPro" id="IPR051781">
    <property type="entry name" value="Metallo-dep_Hydrolase"/>
</dbReference>
<dbReference type="Gene3D" id="3.20.20.140">
    <property type="entry name" value="Metal-dependent hydrolases"/>
    <property type="match status" value="1"/>
</dbReference>
<dbReference type="InterPro" id="IPR032466">
    <property type="entry name" value="Metal_Hydrolase"/>
</dbReference>
<evidence type="ECO:0000313" key="5">
    <source>
        <dbReference type="Proteomes" id="UP000218767"/>
    </source>
</evidence>
<evidence type="ECO:0000313" key="4">
    <source>
        <dbReference type="EMBL" id="PCI77710.1"/>
    </source>
</evidence>
<reference evidence="5" key="1">
    <citation type="submission" date="2017-08" db="EMBL/GenBank/DDBJ databases">
        <title>A dynamic microbial community with high functional redundancy inhabits the cold, oxic subseafloor aquifer.</title>
        <authorList>
            <person name="Tully B.J."/>
            <person name="Wheat C.G."/>
            <person name="Glazer B.T."/>
            <person name="Huber J.A."/>
        </authorList>
    </citation>
    <scope>NUCLEOTIDE SEQUENCE [LARGE SCALE GENOMIC DNA]</scope>
</reference>
<evidence type="ECO:0000256" key="1">
    <source>
        <dbReference type="SAM" id="MobiDB-lite"/>
    </source>
</evidence>
<protein>
    <recommendedName>
        <fullName evidence="3">Amidohydrolase-related domain-containing protein</fullName>
    </recommendedName>
</protein>
<dbReference type="SUPFAM" id="SSF51338">
    <property type="entry name" value="Composite domain of metallo-dependent hydrolases"/>
    <property type="match status" value="1"/>
</dbReference>
<dbReference type="GO" id="GO:0016810">
    <property type="term" value="F:hydrolase activity, acting on carbon-nitrogen (but not peptide) bonds"/>
    <property type="evidence" value="ECO:0007669"/>
    <property type="project" value="InterPro"/>
</dbReference>
<dbReference type="InterPro" id="IPR006680">
    <property type="entry name" value="Amidohydro-rel"/>
</dbReference>
<dbReference type="AlphaFoldDB" id="A0A2A4X560"/>
<sequence>MLDYQPLSQKESKKMSSEQSFGRPCARNCAVSQFWPAIVVFIQILGLTLALPQLVYGQQGQANRFLLDNVRVIVGDGSVLESGALLIEGSRIAAVGSRSELEPDLSVEVIDLNGKTIMPALIDSHAHLGYEGHTSWGAENYSRENLIDHLQRYAYYGFSAVFSAGSDPDALAFEVQQAQLSGEFPSARFLFAAGMAPPGQGPNDQFLTHAVALEQKTGQRILYGVASVEQAIESVRQIAAKNISVIKIWVDDRGGSQQKLAPQLYRAIADEAAENGIEIYAHQQYAEDMPDLLEAGVSGFLHGRIGVDLGPEIAQQLTAANAFVVPNVGLGELRREAIGADQFLRASLPESVAARLGESGQRLLKPNRAEAREAELRASFGHLLDANVDIVLGTDAGAVPDHFFGYTGHRELEIFVRLGMTPMQAIVAATSKPAQRLGLGDLGLLQPGYSADFVVLDENPLADIRNTRSISSVFLNGKMLDRADLAAHFVQ</sequence>
<evidence type="ECO:0000259" key="3">
    <source>
        <dbReference type="Pfam" id="PF01979"/>
    </source>
</evidence>
<dbReference type="Gene3D" id="2.30.40.10">
    <property type="entry name" value="Urease, subunit C, domain 1"/>
    <property type="match status" value="1"/>
</dbReference>
<organism evidence="4 5">
    <name type="scientific">SAR86 cluster bacterium</name>
    <dbReference type="NCBI Taxonomy" id="2030880"/>
    <lineage>
        <taxon>Bacteria</taxon>
        <taxon>Pseudomonadati</taxon>
        <taxon>Pseudomonadota</taxon>
        <taxon>Gammaproteobacteria</taxon>
        <taxon>SAR86 cluster</taxon>
    </lineage>
</organism>
<proteinExistence type="predicted"/>
<evidence type="ECO:0000256" key="2">
    <source>
        <dbReference type="SAM" id="Phobius"/>
    </source>
</evidence>
<feature type="region of interest" description="Disordered" evidence="1">
    <location>
        <begin position="1"/>
        <end position="20"/>
    </location>
</feature>
<dbReference type="EMBL" id="NVUL01000043">
    <property type="protein sequence ID" value="PCI77710.1"/>
    <property type="molecule type" value="Genomic_DNA"/>
</dbReference>
<dbReference type="Pfam" id="PF01979">
    <property type="entry name" value="Amidohydro_1"/>
    <property type="match status" value="1"/>
</dbReference>
<feature type="domain" description="Amidohydrolase-related" evidence="3">
    <location>
        <begin position="116"/>
        <end position="479"/>
    </location>
</feature>
<keyword evidence="2" id="KW-1133">Transmembrane helix</keyword>
<dbReference type="InterPro" id="IPR011059">
    <property type="entry name" value="Metal-dep_hydrolase_composite"/>
</dbReference>
<comment type="caution">
    <text evidence="4">The sequence shown here is derived from an EMBL/GenBank/DDBJ whole genome shotgun (WGS) entry which is preliminary data.</text>
</comment>
<gene>
    <name evidence="4" type="ORF">COB20_07265</name>
</gene>
<dbReference type="SUPFAM" id="SSF51556">
    <property type="entry name" value="Metallo-dependent hydrolases"/>
    <property type="match status" value="1"/>
</dbReference>
<feature type="transmembrane region" description="Helical" evidence="2">
    <location>
        <begin position="34"/>
        <end position="56"/>
    </location>
</feature>
<dbReference type="Proteomes" id="UP000218767">
    <property type="component" value="Unassembled WGS sequence"/>
</dbReference>
<keyword evidence="2" id="KW-0472">Membrane</keyword>
<name>A0A2A4X560_9GAMM</name>